<comment type="caution">
    <text evidence="2">The sequence shown here is derived from an EMBL/GenBank/DDBJ whole genome shotgun (WGS) entry which is preliminary data.</text>
</comment>
<name>A0ABQ9JAH3_9CUCU</name>
<feature type="region of interest" description="Disordered" evidence="1">
    <location>
        <begin position="17"/>
        <end position="38"/>
    </location>
</feature>
<keyword evidence="3" id="KW-1185">Reference proteome</keyword>
<dbReference type="Proteomes" id="UP001162164">
    <property type="component" value="Unassembled WGS sequence"/>
</dbReference>
<accession>A0ABQ9JAH3</accession>
<proteinExistence type="predicted"/>
<organism evidence="2 3">
    <name type="scientific">Molorchus minor</name>
    <dbReference type="NCBI Taxonomy" id="1323400"/>
    <lineage>
        <taxon>Eukaryota</taxon>
        <taxon>Metazoa</taxon>
        <taxon>Ecdysozoa</taxon>
        <taxon>Arthropoda</taxon>
        <taxon>Hexapoda</taxon>
        <taxon>Insecta</taxon>
        <taxon>Pterygota</taxon>
        <taxon>Neoptera</taxon>
        <taxon>Endopterygota</taxon>
        <taxon>Coleoptera</taxon>
        <taxon>Polyphaga</taxon>
        <taxon>Cucujiformia</taxon>
        <taxon>Chrysomeloidea</taxon>
        <taxon>Cerambycidae</taxon>
        <taxon>Lamiinae</taxon>
        <taxon>Monochamini</taxon>
        <taxon>Molorchus</taxon>
    </lineage>
</organism>
<reference evidence="2" key="1">
    <citation type="journal article" date="2023" name="Insect Mol. Biol.">
        <title>Genome sequencing provides insights into the evolution of gene families encoding plant cell wall-degrading enzymes in longhorned beetles.</title>
        <authorList>
            <person name="Shin N.R."/>
            <person name="Okamura Y."/>
            <person name="Kirsch R."/>
            <person name="Pauchet Y."/>
        </authorList>
    </citation>
    <scope>NUCLEOTIDE SEQUENCE</scope>
    <source>
        <strain evidence="2">MMC_N1</strain>
    </source>
</reference>
<dbReference type="PANTHER" id="PTHR33053">
    <property type="entry name" value="PROTEIN, PUTATIVE-RELATED"/>
    <property type="match status" value="1"/>
</dbReference>
<dbReference type="EMBL" id="JAPWTJ010000872">
    <property type="protein sequence ID" value="KAJ8975124.1"/>
    <property type="molecule type" value="Genomic_DNA"/>
</dbReference>
<evidence type="ECO:0000313" key="2">
    <source>
        <dbReference type="EMBL" id="KAJ8975124.1"/>
    </source>
</evidence>
<evidence type="ECO:0008006" key="4">
    <source>
        <dbReference type="Google" id="ProtNLM"/>
    </source>
</evidence>
<dbReference type="PANTHER" id="PTHR33053:SF9">
    <property type="entry name" value="AGAP000105-PA"/>
    <property type="match status" value="1"/>
</dbReference>
<gene>
    <name evidence="2" type="ORF">NQ317_019944</name>
</gene>
<evidence type="ECO:0000313" key="3">
    <source>
        <dbReference type="Proteomes" id="UP001162164"/>
    </source>
</evidence>
<protein>
    <recommendedName>
        <fullName evidence="4">Transposase domain-containing protein</fullName>
    </recommendedName>
</protein>
<sequence length="588" mass="66923">MVNKSTYQRWCLKYLSGDSSSSPESRTSEFTDSDVENQRQETIIVEDPGQETIVEDPGPSCSDHIMKILGEDPLAVSSPMILQRRTTRLSLLLGETKDGRENSEKYQFTADKIYNLDESGNTSVHMPATIDMTTNSSASKVLSFDSSLFSINNKSDETVLNPPNNIRDNRVQVPHQSPELKNNSSLQDNLCLWASESSVSHRDFIKLLQILRQHGHEDNLTKDSCTLLKTPRDNKTIIEMGSDKLPNQILLNINIDGLPLAKSSGSQFWPILGCIVEEFNTEPFNIGVYHGHHKPADPNQLLHCFVDEMKSLKSTGLLFDKKIIIHLNAIICDSPARAFIACIKGHNAYFGCSICIQEGEYIDRRVTYPEVNAHLRTDESFKQKTQEEHHKEGLTSSDEKNATILVKRAKNIRMQKEHINDVSCKLQLLKPHIAKEFCRKPRTLEEIDRFKATELRQILLYTGPVVLKNNLTKKQYAHFLCFSIAMRILCDEMHSNLIEYAKSLLVHFVKNYSKLYGDFSVSYNVHNLIHLPADVKKFGPLDKFSAFKYENFMQQIVQKVKCSNLQLEQLCSRIAEESNIEIVGDKKN</sequence>
<evidence type="ECO:0000256" key="1">
    <source>
        <dbReference type="SAM" id="MobiDB-lite"/>
    </source>
</evidence>